<keyword evidence="1" id="KW-0805">Transcription regulation</keyword>
<organism evidence="5 6">
    <name type="scientific">Dictyobacter alpinus</name>
    <dbReference type="NCBI Taxonomy" id="2014873"/>
    <lineage>
        <taxon>Bacteria</taxon>
        <taxon>Bacillati</taxon>
        <taxon>Chloroflexota</taxon>
        <taxon>Ktedonobacteria</taxon>
        <taxon>Ktedonobacterales</taxon>
        <taxon>Dictyobacteraceae</taxon>
        <taxon>Dictyobacter</taxon>
    </lineage>
</organism>
<dbReference type="PROSITE" id="PS01124">
    <property type="entry name" value="HTH_ARAC_FAMILY_2"/>
    <property type="match status" value="1"/>
</dbReference>
<keyword evidence="2" id="KW-0238">DNA-binding</keyword>
<feature type="domain" description="HTH araC/xylS-type" evidence="4">
    <location>
        <begin position="204"/>
        <end position="302"/>
    </location>
</feature>
<dbReference type="Proteomes" id="UP000287171">
    <property type="component" value="Unassembled WGS sequence"/>
</dbReference>
<dbReference type="PANTHER" id="PTHR43280">
    <property type="entry name" value="ARAC-FAMILY TRANSCRIPTIONAL REGULATOR"/>
    <property type="match status" value="1"/>
</dbReference>
<dbReference type="InterPro" id="IPR009057">
    <property type="entry name" value="Homeodomain-like_sf"/>
</dbReference>
<gene>
    <name evidence="5" type="ORF">KDA_11880</name>
</gene>
<dbReference type="SUPFAM" id="SSF51215">
    <property type="entry name" value="Regulatory protein AraC"/>
    <property type="match status" value="1"/>
</dbReference>
<evidence type="ECO:0000313" key="6">
    <source>
        <dbReference type="Proteomes" id="UP000287171"/>
    </source>
</evidence>
<proteinExistence type="predicted"/>
<dbReference type="PRINTS" id="PR00032">
    <property type="entry name" value="HTHARAC"/>
</dbReference>
<dbReference type="InterPro" id="IPR018062">
    <property type="entry name" value="HTH_AraC-typ_CS"/>
</dbReference>
<sequence>MSIETPRPRFTKLNDLPLSLQLGSYHSELLGWGFFEPRYWRNYLHLHSCFEVCYAFQGEGSFRAGSTLYEIHAGDVFIARPGVSHEIISAQEQPLGIYFWSYSLTPGPRQSVSSQSDERISAIDNLLAAFGSSKDVVSARTSAMLPTLELLTQEIANQNPGYSQIIEGLVTKLLLDTARSVVDDETLALAESQLSRNPDRAIVQVIVRYIRDNYSQPLSIRDLAAQVHLSERHTCRLFQKETGETMMAYLTKLRLDIASQLLLEQQIPLKEIAQSVGYPDVRYFITLFRQKTGQTPTTFRQQGGTTFL</sequence>
<evidence type="ECO:0000256" key="2">
    <source>
        <dbReference type="ARBA" id="ARBA00023125"/>
    </source>
</evidence>
<accession>A0A402B2X5</accession>
<evidence type="ECO:0000259" key="4">
    <source>
        <dbReference type="PROSITE" id="PS01124"/>
    </source>
</evidence>
<dbReference type="RefSeq" id="WP_161981973.1">
    <property type="nucleotide sequence ID" value="NZ_BIFT01000001.1"/>
</dbReference>
<dbReference type="Gene3D" id="2.60.120.10">
    <property type="entry name" value="Jelly Rolls"/>
    <property type="match status" value="1"/>
</dbReference>
<dbReference type="InterPro" id="IPR014710">
    <property type="entry name" value="RmlC-like_jellyroll"/>
</dbReference>
<dbReference type="SMART" id="SM00342">
    <property type="entry name" value="HTH_ARAC"/>
    <property type="match status" value="1"/>
</dbReference>
<dbReference type="GO" id="GO:0003700">
    <property type="term" value="F:DNA-binding transcription factor activity"/>
    <property type="evidence" value="ECO:0007669"/>
    <property type="project" value="InterPro"/>
</dbReference>
<evidence type="ECO:0000256" key="3">
    <source>
        <dbReference type="ARBA" id="ARBA00023163"/>
    </source>
</evidence>
<name>A0A402B2X5_9CHLR</name>
<dbReference type="AlphaFoldDB" id="A0A402B2X5"/>
<dbReference type="SUPFAM" id="SSF46689">
    <property type="entry name" value="Homeodomain-like"/>
    <property type="match status" value="2"/>
</dbReference>
<dbReference type="PROSITE" id="PS00041">
    <property type="entry name" value="HTH_ARAC_FAMILY_1"/>
    <property type="match status" value="1"/>
</dbReference>
<dbReference type="Gene3D" id="1.10.10.60">
    <property type="entry name" value="Homeodomain-like"/>
    <property type="match status" value="2"/>
</dbReference>
<dbReference type="InterPro" id="IPR003313">
    <property type="entry name" value="AraC-bd"/>
</dbReference>
<keyword evidence="3" id="KW-0804">Transcription</keyword>
<keyword evidence="6" id="KW-1185">Reference proteome</keyword>
<dbReference type="Pfam" id="PF02311">
    <property type="entry name" value="AraC_binding"/>
    <property type="match status" value="1"/>
</dbReference>
<dbReference type="InterPro" id="IPR037923">
    <property type="entry name" value="HTH-like"/>
</dbReference>
<dbReference type="GO" id="GO:0043565">
    <property type="term" value="F:sequence-specific DNA binding"/>
    <property type="evidence" value="ECO:0007669"/>
    <property type="project" value="InterPro"/>
</dbReference>
<dbReference type="Pfam" id="PF12833">
    <property type="entry name" value="HTH_18"/>
    <property type="match status" value="1"/>
</dbReference>
<dbReference type="InterPro" id="IPR020449">
    <property type="entry name" value="Tscrpt_reg_AraC-type_HTH"/>
</dbReference>
<protein>
    <submittedName>
        <fullName evidence="5">AraC family transcriptional regulator</fullName>
    </submittedName>
</protein>
<dbReference type="InterPro" id="IPR018060">
    <property type="entry name" value="HTH_AraC"/>
</dbReference>
<evidence type="ECO:0000256" key="1">
    <source>
        <dbReference type="ARBA" id="ARBA00023015"/>
    </source>
</evidence>
<comment type="caution">
    <text evidence="5">The sequence shown here is derived from an EMBL/GenBank/DDBJ whole genome shotgun (WGS) entry which is preliminary data.</text>
</comment>
<dbReference type="EMBL" id="BIFT01000001">
    <property type="protein sequence ID" value="GCE25704.1"/>
    <property type="molecule type" value="Genomic_DNA"/>
</dbReference>
<dbReference type="PANTHER" id="PTHR43280:SF28">
    <property type="entry name" value="HTH-TYPE TRANSCRIPTIONAL ACTIVATOR RHAS"/>
    <property type="match status" value="1"/>
</dbReference>
<reference evidence="6" key="1">
    <citation type="submission" date="2018-12" db="EMBL/GenBank/DDBJ databases">
        <title>Tengunoibacter tsumagoiensis gen. nov., sp. nov., Dictyobacter kobayashii sp. nov., D. alpinus sp. nov., and D. joshuensis sp. nov. and description of Dictyobacteraceae fam. nov. within the order Ktedonobacterales isolated from Tengu-no-mugimeshi.</title>
        <authorList>
            <person name="Wang C.M."/>
            <person name="Zheng Y."/>
            <person name="Sakai Y."/>
            <person name="Toyoda A."/>
            <person name="Minakuchi Y."/>
            <person name="Abe K."/>
            <person name="Yokota A."/>
            <person name="Yabe S."/>
        </authorList>
    </citation>
    <scope>NUCLEOTIDE SEQUENCE [LARGE SCALE GENOMIC DNA]</scope>
    <source>
        <strain evidence="6">Uno16</strain>
    </source>
</reference>
<evidence type="ECO:0000313" key="5">
    <source>
        <dbReference type="EMBL" id="GCE25704.1"/>
    </source>
</evidence>